<evidence type="ECO:0000256" key="1">
    <source>
        <dbReference type="SAM" id="SignalP"/>
    </source>
</evidence>
<sequence>MKNLLPIGSLIIGITLFSIQCSAQTASSQLAYEAVPNAKKTTASTQSNLAAVVTQSFENKFNVGVHIENKEEGKFTVKLKSASSVLHKEIIKNKTYVRRYDMYNLPVGDYEIEVDNGKDVFTQKITIKKNNGVRVLSLH</sequence>
<evidence type="ECO:0000313" key="3">
    <source>
        <dbReference type="Proteomes" id="UP000480178"/>
    </source>
</evidence>
<dbReference type="KEGG" id="rhoz:GXP67_10240"/>
<dbReference type="RefSeq" id="WP_162443043.1">
    <property type="nucleotide sequence ID" value="NZ_CP048222.1"/>
</dbReference>
<protein>
    <recommendedName>
        <fullName evidence="4">Por secretion system C-terminal sorting domain-containing protein</fullName>
    </recommendedName>
</protein>
<proteinExistence type="predicted"/>
<keyword evidence="3" id="KW-1185">Reference proteome</keyword>
<keyword evidence="1" id="KW-0732">Signal</keyword>
<feature type="chain" id="PRO_5025557610" description="Por secretion system C-terminal sorting domain-containing protein" evidence="1">
    <location>
        <begin position="24"/>
        <end position="139"/>
    </location>
</feature>
<name>A0A6C0GGG1_9BACT</name>
<organism evidence="2 3">
    <name type="scientific">Rhodocytophaga rosea</name>
    <dbReference type="NCBI Taxonomy" id="2704465"/>
    <lineage>
        <taxon>Bacteria</taxon>
        <taxon>Pseudomonadati</taxon>
        <taxon>Bacteroidota</taxon>
        <taxon>Cytophagia</taxon>
        <taxon>Cytophagales</taxon>
        <taxon>Rhodocytophagaceae</taxon>
        <taxon>Rhodocytophaga</taxon>
    </lineage>
</organism>
<feature type="signal peptide" evidence="1">
    <location>
        <begin position="1"/>
        <end position="23"/>
    </location>
</feature>
<gene>
    <name evidence="2" type="ORF">GXP67_10240</name>
</gene>
<reference evidence="2 3" key="1">
    <citation type="submission" date="2020-01" db="EMBL/GenBank/DDBJ databases">
        <authorList>
            <person name="Kim M.K."/>
        </authorList>
    </citation>
    <scope>NUCLEOTIDE SEQUENCE [LARGE SCALE GENOMIC DNA]</scope>
    <source>
        <strain evidence="2 3">172606-1</strain>
    </source>
</reference>
<accession>A0A6C0GGG1</accession>
<dbReference type="Proteomes" id="UP000480178">
    <property type="component" value="Chromosome"/>
</dbReference>
<evidence type="ECO:0000313" key="2">
    <source>
        <dbReference type="EMBL" id="QHT66999.1"/>
    </source>
</evidence>
<dbReference type="EMBL" id="CP048222">
    <property type="protein sequence ID" value="QHT66999.1"/>
    <property type="molecule type" value="Genomic_DNA"/>
</dbReference>
<evidence type="ECO:0008006" key="4">
    <source>
        <dbReference type="Google" id="ProtNLM"/>
    </source>
</evidence>
<dbReference type="AlphaFoldDB" id="A0A6C0GGG1"/>